<evidence type="ECO:0000256" key="3">
    <source>
        <dbReference type="SAM" id="SignalP"/>
    </source>
</evidence>
<evidence type="ECO:0000256" key="2">
    <source>
        <dbReference type="SAM" id="MobiDB-lite"/>
    </source>
</evidence>
<comment type="caution">
    <text evidence="5">The sequence shown here is derived from an EMBL/GenBank/DDBJ whole genome shotgun (WGS) entry which is preliminary data.</text>
</comment>
<feature type="signal peptide" evidence="3">
    <location>
        <begin position="1"/>
        <end position="29"/>
    </location>
</feature>
<dbReference type="Pfam" id="PF11741">
    <property type="entry name" value="AMIN"/>
    <property type="match status" value="2"/>
</dbReference>
<feature type="domain" description="MurNAc-LAA" evidence="4">
    <location>
        <begin position="480"/>
        <end position="589"/>
    </location>
</feature>
<feature type="region of interest" description="Disordered" evidence="2">
    <location>
        <begin position="139"/>
        <end position="159"/>
    </location>
</feature>
<evidence type="ECO:0000313" key="5">
    <source>
        <dbReference type="EMBL" id="MCT7964965.1"/>
    </source>
</evidence>
<feature type="compositionally biased region" description="Low complexity" evidence="2">
    <location>
        <begin position="139"/>
        <end position="157"/>
    </location>
</feature>
<keyword evidence="1" id="KW-0378">Hydrolase</keyword>
<proteinExistence type="predicted"/>
<sequence>MRNWVKPQIFSWLLPTATAVLLLSAPAQAARLEYWRFDTAQNRLHFTTAGGVQPTAQLIANPTRLVIDLPGTTLDRSTVTQPLGSPGFQSIRVGQFEANITRLVIELSPGYTLDPQQVQFRGITPTEWTVDLPTPQRVGAASTAPAAAAPPAQSGSGVQIENVQVTPDGFFIRTRGGQPQVKMERNSDRSLYVDIPGATISPNMGSRDQMLDRHGVARMSVRPLDGSTPGVRVTFVLSDTNSNWQVTPSSLGGVVVLPGPQGSRVGSGSVAMAQTPSSDRQVTIEGIELQQDGSQILIKSNQPFTYTSEWDRASGAYRIVIPSAQLGNGVQAPQSTNRGAFLWVKLQQEDPQTVAILVQPAAGVRIGPLTQPSPQLLSLTLQRSGNLAAGPNSSTSIPTAPAPMSYPAPSPMRSRDGRRVVVIDAGHGGGDPGAVGIGGIQEKEIVMDISNQVARLLEQNGVQVVMTRQDDREIDLAPRVQLANRVNADIFVSIHANAIDMSRPDVNGIETYYYSSGQRLAQTIHNSLLQGTGARDRRVRQSRFYVLRHTSMPAVLLEVGFVTGAEDAPRLANAAYRTQLAQAIVQGILQYLQNP</sequence>
<dbReference type="InterPro" id="IPR021731">
    <property type="entry name" value="AMIN_dom"/>
</dbReference>
<evidence type="ECO:0000313" key="6">
    <source>
        <dbReference type="Proteomes" id="UP001525890"/>
    </source>
</evidence>
<dbReference type="PANTHER" id="PTHR30404">
    <property type="entry name" value="N-ACETYLMURAMOYL-L-ALANINE AMIDASE"/>
    <property type="match status" value="1"/>
</dbReference>
<name>A0ABT2MLV5_9CYAN</name>
<dbReference type="InterPro" id="IPR050695">
    <property type="entry name" value="N-acetylmuramoyl_amidase_3"/>
</dbReference>
<dbReference type="Pfam" id="PF01520">
    <property type="entry name" value="Amidase_3"/>
    <property type="match status" value="1"/>
</dbReference>
<feature type="compositionally biased region" description="Pro residues" evidence="2">
    <location>
        <begin position="400"/>
        <end position="410"/>
    </location>
</feature>
<dbReference type="RefSeq" id="WP_368004713.1">
    <property type="nucleotide sequence ID" value="NZ_JAMXFF010000001.1"/>
</dbReference>
<evidence type="ECO:0000259" key="4">
    <source>
        <dbReference type="SMART" id="SM00646"/>
    </source>
</evidence>
<dbReference type="EMBL" id="JAMXFF010000001">
    <property type="protein sequence ID" value="MCT7964965.1"/>
    <property type="molecule type" value="Genomic_DNA"/>
</dbReference>
<dbReference type="PANTHER" id="PTHR30404:SF0">
    <property type="entry name" value="N-ACETYLMURAMOYL-L-ALANINE AMIDASE AMIC"/>
    <property type="match status" value="1"/>
</dbReference>
<dbReference type="InterPro" id="IPR002508">
    <property type="entry name" value="MurNAc-LAA_cat"/>
</dbReference>
<accession>A0ABT2MLV5</accession>
<keyword evidence="3" id="KW-0732">Signal</keyword>
<gene>
    <name evidence="5" type="ORF">NG799_01290</name>
</gene>
<organism evidence="5 6">
    <name type="scientific">Laspinema palackyanum D2a</name>
    <dbReference type="NCBI Taxonomy" id="2953684"/>
    <lineage>
        <taxon>Bacteria</taxon>
        <taxon>Bacillati</taxon>
        <taxon>Cyanobacteriota</taxon>
        <taxon>Cyanophyceae</taxon>
        <taxon>Oscillatoriophycideae</taxon>
        <taxon>Oscillatoriales</taxon>
        <taxon>Laspinemataceae</taxon>
        <taxon>Laspinema</taxon>
        <taxon>Laspinema palackyanum</taxon>
    </lineage>
</organism>
<feature type="region of interest" description="Disordered" evidence="2">
    <location>
        <begin position="387"/>
        <end position="414"/>
    </location>
</feature>
<dbReference type="Gene3D" id="3.40.630.40">
    <property type="entry name" value="Zn-dependent exopeptidases"/>
    <property type="match status" value="1"/>
</dbReference>
<dbReference type="Gene3D" id="2.60.40.3500">
    <property type="match status" value="1"/>
</dbReference>
<dbReference type="CDD" id="cd02696">
    <property type="entry name" value="MurNAc-LAA"/>
    <property type="match status" value="1"/>
</dbReference>
<dbReference type="Proteomes" id="UP001525890">
    <property type="component" value="Unassembled WGS sequence"/>
</dbReference>
<reference evidence="5 6" key="1">
    <citation type="journal article" date="2022" name="Front. Microbiol.">
        <title>High genomic differentiation and limited gene flow indicate recent cryptic speciation within the genus Laspinema (cyanobacteria).</title>
        <authorList>
            <person name="Stanojkovic A."/>
            <person name="Skoupy S."/>
            <person name="Skaloud P."/>
            <person name="Dvorak P."/>
        </authorList>
    </citation>
    <scope>NUCLEOTIDE SEQUENCE [LARGE SCALE GENOMIC DNA]</scope>
    <source>
        <strain evidence="5 6">D2a</strain>
    </source>
</reference>
<evidence type="ECO:0000256" key="1">
    <source>
        <dbReference type="ARBA" id="ARBA00022801"/>
    </source>
</evidence>
<protein>
    <submittedName>
        <fullName evidence="5">N-acetylmuramoyl-L-alanine amidase</fullName>
    </submittedName>
</protein>
<dbReference type="SMART" id="SM00646">
    <property type="entry name" value="Ami_3"/>
    <property type="match status" value="1"/>
</dbReference>
<feature type="chain" id="PRO_5046117205" evidence="3">
    <location>
        <begin position="30"/>
        <end position="595"/>
    </location>
</feature>
<dbReference type="SUPFAM" id="SSF53187">
    <property type="entry name" value="Zn-dependent exopeptidases"/>
    <property type="match status" value="1"/>
</dbReference>
<keyword evidence="6" id="KW-1185">Reference proteome</keyword>